<evidence type="ECO:0000313" key="4">
    <source>
        <dbReference type="WBParaSite" id="SSLN_0000776701-mRNA-1"/>
    </source>
</evidence>
<accession>A0A183STE1</accession>
<proteinExistence type="predicted"/>
<evidence type="ECO:0000313" key="3">
    <source>
        <dbReference type="Proteomes" id="UP000275846"/>
    </source>
</evidence>
<dbReference type="WBParaSite" id="SSLN_0000776701-mRNA-1">
    <property type="protein sequence ID" value="SSLN_0000776701-mRNA-1"/>
    <property type="gene ID" value="SSLN_0000776701"/>
</dbReference>
<dbReference type="EMBL" id="UYSU01034163">
    <property type="protein sequence ID" value="VDL93874.1"/>
    <property type="molecule type" value="Genomic_DNA"/>
</dbReference>
<evidence type="ECO:0000256" key="1">
    <source>
        <dbReference type="SAM" id="MobiDB-lite"/>
    </source>
</evidence>
<sequence>MAHVVVNAPVAISNWYPALTCGASKLVLSSGHTPGNRHDRRAKPGEGLRCCVCIHTQYVCSLPTVLALSRPPCPSSSHFTTQLPSSLLLLHHPSSLLLFLFLLLPLSSPFPPSPRSKIPTARVTCSHTKRAARKSPAPRINIANAQALPTCPRCHRTFRARIGLVGHLRTQCINNPTIQNYTSTSANPPSDSPALTPGINSISPTIIETTSQHVLPAPPPPPPLVTSAIGTLF</sequence>
<name>A0A183STE1_SCHSO</name>
<evidence type="ECO:0000313" key="2">
    <source>
        <dbReference type="EMBL" id="VDL93874.1"/>
    </source>
</evidence>
<reference evidence="4" key="1">
    <citation type="submission" date="2016-06" db="UniProtKB">
        <authorList>
            <consortium name="WormBaseParasite"/>
        </authorList>
    </citation>
    <scope>IDENTIFICATION</scope>
</reference>
<dbReference type="AlphaFoldDB" id="A0A183STE1"/>
<dbReference type="OrthoDB" id="6317163at2759"/>
<feature type="region of interest" description="Disordered" evidence="1">
    <location>
        <begin position="183"/>
        <end position="202"/>
    </location>
</feature>
<organism evidence="4">
    <name type="scientific">Schistocephalus solidus</name>
    <name type="common">Tapeworm</name>
    <dbReference type="NCBI Taxonomy" id="70667"/>
    <lineage>
        <taxon>Eukaryota</taxon>
        <taxon>Metazoa</taxon>
        <taxon>Spiralia</taxon>
        <taxon>Lophotrochozoa</taxon>
        <taxon>Platyhelminthes</taxon>
        <taxon>Cestoda</taxon>
        <taxon>Eucestoda</taxon>
        <taxon>Diphyllobothriidea</taxon>
        <taxon>Diphyllobothriidae</taxon>
        <taxon>Schistocephalus</taxon>
    </lineage>
</organism>
<keyword evidence="3" id="KW-1185">Reference proteome</keyword>
<feature type="region of interest" description="Disordered" evidence="1">
    <location>
        <begin position="212"/>
        <end position="233"/>
    </location>
</feature>
<gene>
    <name evidence="2" type="ORF">SSLN_LOCUS7489</name>
</gene>
<dbReference type="Proteomes" id="UP000275846">
    <property type="component" value="Unassembled WGS sequence"/>
</dbReference>
<protein>
    <submittedName>
        <fullName evidence="4">C2H2-type domain-containing protein</fullName>
    </submittedName>
</protein>
<reference evidence="2 3" key="2">
    <citation type="submission" date="2018-11" db="EMBL/GenBank/DDBJ databases">
        <authorList>
            <consortium name="Pathogen Informatics"/>
        </authorList>
    </citation>
    <scope>NUCLEOTIDE SEQUENCE [LARGE SCALE GENOMIC DNA]</scope>
    <source>
        <strain evidence="2 3">NST_G2</strain>
    </source>
</reference>